<protein>
    <submittedName>
        <fullName evidence="2">Uncharacterized protein</fullName>
    </submittedName>
</protein>
<dbReference type="Proteomes" id="UP000887540">
    <property type="component" value="Unplaced"/>
</dbReference>
<dbReference type="AlphaFoldDB" id="A0A914CPF5"/>
<reference evidence="2" key="1">
    <citation type="submission" date="2022-11" db="UniProtKB">
        <authorList>
            <consortium name="WormBaseParasite"/>
        </authorList>
    </citation>
    <scope>IDENTIFICATION</scope>
</reference>
<dbReference type="WBParaSite" id="ACRNAN_scaffold1300.g30007.t1">
    <property type="protein sequence ID" value="ACRNAN_scaffold1300.g30007.t1"/>
    <property type="gene ID" value="ACRNAN_scaffold1300.g30007"/>
</dbReference>
<name>A0A914CPF5_9BILA</name>
<proteinExistence type="predicted"/>
<organism evidence="1 2">
    <name type="scientific">Acrobeloides nanus</name>
    <dbReference type="NCBI Taxonomy" id="290746"/>
    <lineage>
        <taxon>Eukaryota</taxon>
        <taxon>Metazoa</taxon>
        <taxon>Ecdysozoa</taxon>
        <taxon>Nematoda</taxon>
        <taxon>Chromadorea</taxon>
        <taxon>Rhabditida</taxon>
        <taxon>Tylenchina</taxon>
        <taxon>Cephalobomorpha</taxon>
        <taxon>Cephaloboidea</taxon>
        <taxon>Cephalobidae</taxon>
        <taxon>Acrobeloides</taxon>
    </lineage>
</organism>
<accession>A0A914CPF5</accession>
<keyword evidence="1" id="KW-1185">Reference proteome</keyword>
<evidence type="ECO:0000313" key="1">
    <source>
        <dbReference type="Proteomes" id="UP000887540"/>
    </source>
</evidence>
<evidence type="ECO:0000313" key="2">
    <source>
        <dbReference type="WBParaSite" id="ACRNAN_scaffold1300.g30007.t1"/>
    </source>
</evidence>
<sequence>MGNHGSLPTVNVINKTDNRIKVRVETEKSTLKHEYFGSTIGIGGGLKRLAFHESHPRRAPASLEALNAGKYDAFHISEKDKVEFTLIDSKKAIKADENEGGKQAQFSFPRDGWCHAFLTVLMENNNGSWNVICENHPIAKNSRVQIGSNVVVRQGYCNRDLEYMFGRIVVNNERKTKRNIWVKINSEPSEINRVYDSKGPEGKPVRKKAIDFSNIEDAENLVCYRVGVGADYTLIKNEGVNQNYAVFYLPIDRDFNVHLPKDKKNKDNENLYYLSIDYENDEGKIITKFINYRLQYRNLDGDDFSESVHIPRIYIYDEGDTIKFEVELERPTFRPRKNSLLFPKRPYEAPAPRSRRHSYFY</sequence>